<gene>
    <name evidence="2" type="ORF">QS62_06115</name>
</gene>
<dbReference type="RefSeq" id="WP_066107455.1">
    <property type="nucleotide sequence ID" value="NZ_JTJL01000025.1"/>
</dbReference>
<dbReference type="AlphaFoldDB" id="A0A1A7NW47"/>
<proteinExistence type="predicted"/>
<evidence type="ECO:0000259" key="1">
    <source>
        <dbReference type="SMART" id="SM00860"/>
    </source>
</evidence>
<dbReference type="Gene3D" id="1.25.40.10">
    <property type="entry name" value="Tetratricopeptide repeat domain"/>
    <property type="match status" value="1"/>
</dbReference>
<name>A0A1A7NW47_9PAST</name>
<evidence type="ECO:0000313" key="3">
    <source>
        <dbReference type="Proteomes" id="UP000092649"/>
    </source>
</evidence>
<comment type="caution">
    <text evidence="2">The sequence shown here is derived from an EMBL/GenBank/DDBJ whole genome shotgun (WGS) entry which is preliminary data.</text>
</comment>
<dbReference type="InterPro" id="IPR018958">
    <property type="entry name" value="Knr4/Smi1-like_dom"/>
</dbReference>
<organism evidence="2 3">
    <name type="scientific">Gallibacterium salpingitidis</name>
    <dbReference type="NCBI Taxonomy" id="505341"/>
    <lineage>
        <taxon>Bacteria</taxon>
        <taxon>Pseudomonadati</taxon>
        <taxon>Pseudomonadota</taxon>
        <taxon>Gammaproteobacteria</taxon>
        <taxon>Pasteurellales</taxon>
        <taxon>Pasteurellaceae</taxon>
        <taxon>Gallibacterium</taxon>
    </lineage>
</organism>
<feature type="domain" description="Knr4/Smi1-like" evidence="1">
    <location>
        <begin position="198"/>
        <end position="337"/>
    </location>
</feature>
<protein>
    <recommendedName>
        <fullName evidence="1">Knr4/Smi1-like domain-containing protein</fullName>
    </recommendedName>
</protein>
<dbReference type="Gene3D" id="3.40.1580.10">
    <property type="entry name" value="SMI1/KNR4-like"/>
    <property type="match status" value="1"/>
</dbReference>
<dbReference type="SUPFAM" id="SSF48452">
    <property type="entry name" value="TPR-like"/>
    <property type="match status" value="1"/>
</dbReference>
<reference evidence="2 3" key="1">
    <citation type="submission" date="2014-11" db="EMBL/GenBank/DDBJ databases">
        <title>Pan-genome of Gallibacterium spp.</title>
        <authorList>
            <person name="Kudirkiene E."/>
            <person name="Bojesen A.M."/>
        </authorList>
    </citation>
    <scope>NUCLEOTIDE SEQUENCE [LARGE SCALE GENOMIC DNA]</scope>
    <source>
        <strain evidence="2 3">F150</strain>
    </source>
</reference>
<dbReference type="Proteomes" id="UP000092649">
    <property type="component" value="Unassembled WGS sequence"/>
</dbReference>
<dbReference type="Pfam" id="PF14568">
    <property type="entry name" value="SUKH_6"/>
    <property type="match status" value="1"/>
</dbReference>
<dbReference type="InterPro" id="IPR037883">
    <property type="entry name" value="Knr4/Smi1-like_sf"/>
</dbReference>
<dbReference type="OrthoDB" id="4827574at2"/>
<dbReference type="SUPFAM" id="SSF160631">
    <property type="entry name" value="SMI1/KNR4-like"/>
    <property type="match status" value="1"/>
</dbReference>
<keyword evidence="3" id="KW-1185">Reference proteome</keyword>
<evidence type="ECO:0000313" key="2">
    <source>
        <dbReference type="EMBL" id="OBW94432.1"/>
    </source>
</evidence>
<dbReference type="EMBL" id="JTJL01000025">
    <property type="protein sequence ID" value="OBW94432.1"/>
    <property type="molecule type" value="Genomic_DNA"/>
</dbReference>
<dbReference type="PATRIC" id="fig|505341.3.peg.1229"/>
<dbReference type="InterPro" id="IPR011990">
    <property type="entry name" value="TPR-like_helical_dom_sf"/>
</dbReference>
<accession>A0A1A7NW47</accession>
<dbReference type="SMART" id="SM00860">
    <property type="entry name" value="SMI1_KNR4"/>
    <property type="match status" value="1"/>
</dbReference>
<sequence>MAKKKLVKYVPENYEKFFEQFTALTNAHQYEFVIEKLEETTEERRNYEFYYCLAHAYANFAVLGEGGYSGLEYKYSEEKVAILKKALEILLSIEDKGKDDARWYMKMAFVYQYLKMEESAIPYIKKWAELDPSNELPNRILQACQQASQDCDYALKKQEKKLKVKELPKSYKPNSNRHLEDLDINTFWEKENDVHHEKITDELIQFIESELGYKLPEAYLWLMKQHNGGRPIKNCYPTKQKNSWAKDHIMIDTIFSVGKSEQYSLCGELGDKHWKNEWGYPDIGIVICDTPTSGHQLIFLDYMKSGKTGEPRVSLIDETDNYSITVLANNFEEFICSLVDESEFE</sequence>